<proteinExistence type="predicted"/>
<evidence type="ECO:0000313" key="3">
    <source>
        <dbReference type="Proteomes" id="UP000054549"/>
    </source>
</evidence>
<keyword evidence="3" id="KW-1185">Reference proteome</keyword>
<name>A0A0C2XPY0_AMAMK</name>
<gene>
    <name evidence="2" type="ORF">M378DRAFT_154788</name>
</gene>
<evidence type="ECO:0000256" key="1">
    <source>
        <dbReference type="SAM" id="MobiDB-lite"/>
    </source>
</evidence>
<dbReference type="EMBL" id="KN818222">
    <property type="protein sequence ID" value="KIL71258.1"/>
    <property type="molecule type" value="Genomic_DNA"/>
</dbReference>
<evidence type="ECO:0000313" key="2">
    <source>
        <dbReference type="EMBL" id="KIL71258.1"/>
    </source>
</evidence>
<organism evidence="2 3">
    <name type="scientific">Amanita muscaria (strain Koide BX008)</name>
    <dbReference type="NCBI Taxonomy" id="946122"/>
    <lineage>
        <taxon>Eukaryota</taxon>
        <taxon>Fungi</taxon>
        <taxon>Dikarya</taxon>
        <taxon>Basidiomycota</taxon>
        <taxon>Agaricomycotina</taxon>
        <taxon>Agaricomycetes</taxon>
        <taxon>Agaricomycetidae</taxon>
        <taxon>Agaricales</taxon>
        <taxon>Pluteineae</taxon>
        <taxon>Amanitaceae</taxon>
        <taxon>Amanita</taxon>
    </lineage>
</organism>
<dbReference type="AlphaFoldDB" id="A0A0C2XPY0"/>
<dbReference type="Proteomes" id="UP000054549">
    <property type="component" value="Unassembled WGS sequence"/>
</dbReference>
<accession>A0A0C2XPY0</accession>
<feature type="region of interest" description="Disordered" evidence="1">
    <location>
        <begin position="45"/>
        <end position="66"/>
    </location>
</feature>
<dbReference type="InParanoid" id="A0A0C2XPY0"/>
<sequence length="66" mass="7175">MVDDTSVLTPSRAPDIYLATPKYRNIGLTAFSGTIHPCAPEMATKHSNRRTQGLNHFAQHGTEPPG</sequence>
<dbReference type="HOGENOM" id="CLU_2830655_0_0_1"/>
<protein>
    <submittedName>
        <fullName evidence="2">Uncharacterized protein</fullName>
    </submittedName>
</protein>
<reference evidence="2 3" key="1">
    <citation type="submission" date="2014-04" db="EMBL/GenBank/DDBJ databases">
        <title>Evolutionary Origins and Diversification of the Mycorrhizal Mutualists.</title>
        <authorList>
            <consortium name="DOE Joint Genome Institute"/>
            <consortium name="Mycorrhizal Genomics Consortium"/>
            <person name="Kohler A."/>
            <person name="Kuo A."/>
            <person name="Nagy L.G."/>
            <person name="Floudas D."/>
            <person name="Copeland A."/>
            <person name="Barry K.W."/>
            <person name="Cichocki N."/>
            <person name="Veneault-Fourrey C."/>
            <person name="LaButti K."/>
            <person name="Lindquist E.A."/>
            <person name="Lipzen A."/>
            <person name="Lundell T."/>
            <person name="Morin E."/>
            <person name="Murat C."/>
            <person name="Riley R."/>
            <person name="Ohm R."/>
            <person name="Sun H."/>
            <person name="Tunlid A."/>
            <person name="Henrissat B."/>
            <person name="Grigoriev I.V."/>
            <person name="Hibbett D.S."/>
            <person name="Martin F."/>
        </authorList>
    </citation>
    <scope>NUCLEOTIDE SEQUENCE [LARGE SCALE GENOMIC DNA]</scope>
    <source>
        <strain evidence="2 3">Koide BX008</strain>
    </source>
</reference>